<dbReference type="PRINTS" id="PR00082">
    <property type="entry name" value="GLFDHDRGNASE"/>
</dbReference>
<sequence>MNFSTSPATPQSVHRLHDEASGLDGVIVLHSTRLGPAAGGCRLWRYDEVSAATRDAMRLAEGMAYKNALADLPLGGGKAVLRLPEGQFDRQRLFAAFGRAVAKLGGDYVTAEDVGTTVADMHTVSEHCPFVAGLEPKVGMPGGDPSPWTALGTLLSMREAARRHGCSSLKGLTVAVQGLGNVGSHLCALLHEEGARLVVADMRANFADHVAARFGAAVVAPDEIISARCDIFAPCALGGVIDAKSVKLLRARIVCGAANNILATDEDGDRLADCGVLYAPDYVVNAGGIINVAAEYLGWSAQEAESRVRQTGARLGEVLDLACALAVPPHRAANALARERIAGLATLPQAAGAA</sequence>
<evidence type="ECO:0000256" key="2">
    <source>
        <dbReference type="ARBA" id="ARBA00023002"/>
    </source>
</evidence>
<dbReference type="InterPro" id="IPR006095">
    <property type="entry name" value="Glu/Leu/Phe/Val/Trp_DH"/>
</dbReference>
<dbReference type="SUPFAM" id="SSF53223">
    <property type="entry name" value="Aminoacid dehydrogenase-like, N-terminal domain"/>
    <property type="match status" value="1"/>
</dbReference>
<evidence type="ECO:0000256" key="4">
    <source>
        <dbReference type="RuleBase" id="RU004417"/>
    </source>
</evidence>
<dbReference type="RefSeq" id="WP_121053643.1">
    <property type="nucleotide sequence ID" value="NZ_RBWX01000013.1"/>
</dbReference>
<dbReference type="InterPro" id="IPR046346">
    <property type="entry name" value="Aminoacid_DH-like_N_sf"/>
</dbReference>
<dbReference type="EMBL" id="RBWX01000013">
    <property type="protein sequence ID" value="RKS84552.1"/>
    <property type="molecule type" value="Genomic_DNA"/>
</dbReference>
<evidence type="ECO:0000313" key="6">
    <source>
        <dbReference type="EMBL" id="RKS84552.1"/>
    </source>
</evidence>
<evidence type="ECO:0000313" key="7">
    <source>
        <dbReference type="Proteomes" id="UP000276029"/>
    </source>
</evidence>
<comment type="similarity">
    <text evidence="1 4">Belongs to the Glu/Leu/Phe/Val dehydrogenases family.</text>
</comment>
<dbReference type="Pfam" id="PF00208">
    <property type="entry name" value="ELFV_dehydrog"/>
    <property type="match status" value="2"/>
</dbReference>
<keyword evidence="3" id="KW-0520">NAD</keyword>
<dbReference type="SUPFAM" id="SSF51735">
    <property type="entry name" value="NAD(P)-binding Rossmann-fold domains"/>
    <property type="match status" value="1"/>
</dbReference>
<name>A0ABX9SUB7_SPHMI</name>
<dbReference type="InterPro" id="IPR016211">
    <property type="entry name" value="Glu/Phe/Leu/Val/Trp_DH_bac/arc"/>
</dbReference>
<dbReference type="PANTHER" id="PTHR42722:SF1">
    <property type="entry name" value="VALINE DEHYDROGENASE"/>
    <property type="match status" value="1"/>
</dbReference>
<dbReference type="Proteomes" id="UP000276029">
    <property type="component" value="Unassembled WGS sequence"/>
</dbReference>
<keyword evidence="2 4" id="KW-0560">Oxidoreductase</keyword>
<dbReference type="CDD" id="cd01075">
    <property type="entry name" value="NAD_bind_Leu_Phe_Val_DH"/>
    <property type="match status" value="1"/>
</dbReference>
<evidence type="ECO:0000256" key="1">
    <source>
        <dbReference type="ARBA" id="ARBA00006382"/>
    </source>
</evidence>
<dbReference type="Gene3D" id="3.40.50.720">
    <property type="entry name" value="NAD(P)-binding Rossmann-like Domain"/>
    <property type="match status" value="1"/>
</dbReference>
<keyword evidence="7" id="KW-1185">Reference proteome</keyword>
<accession>A0ABX9SUB7</accession>
<dbReference type="SMART" id="SM00839">
    <property type="entry name" value="ELFV_dehydrog"/>
    <property type="match status" value="1"/>
</dbReference>
<protein>
    <submittedName>
        <fullName evidence="6">Leucine dehydrogenase</fullName>
    </submittedName>
</protein>
<gene>
    <name evidence="6" type="ORF">DFR51_3645</name>
</gene>
<dbReference type="Gene3D" id="3.40.50.10860">
    <property type="entry name" value="Leucine Dehydrogenase, chain A, domain 1"/>
    <property type="match status" value="1"/>
</dbReference>
<dbReference type="PANTHER" id="PTHR42722">
    <property type="entry name" value="LEUCINE DEHYDROGENASE"/>
    <property type="match status" value="1"/>
</dbReference>
<dbReference type="InterPro" id="IPR036291">
    <property type="entry name" value="NAD(P)-bd_dom_sf"/>
</dbReference>
<dbReference type="InterPro" id="IPR006097">
    <property type="entry name" value="Glu/Leu/Phe/Val/Trp_DH_dimer"/>
</dbReference>
<dbReference type="Pfam" id="PF02812">
    <property type="entry name" value="ELFV_dehydrog_N"/>
    <property type="match status" value="1"/>
</dbReference>
<reference evidence="6 7" key="1">
    <citation type="submission" date="2018-10" db="EMBL/GenBank/DDBJ databases">
        <title>Genomic Encyclopedia of Type Strains, Phase IV (KMG-IV): sequencing the most valuable type-strain genomes for metagenomic binning, comparative biology and taxonomic classification.</title>
        <authorList>
            <person name="Goeker M."/>
        </authorList>
    </citation>
    <scope>NUCLEOTIDE SEQUENCE [LARGE SCALE GENOMIC DNA]</scope>
    <source>
        <strain evidence="6 7">DSM 19791</strain>
    </source>
</reference>
<dbReference type="PIRSF" id="PIRSF000188">
    <property type="entry name" value="Phe_leu_dh"/>
    <property type="match status" value="1"/>
</dbReference>
<evidence type="ECO:0000256" key="3">
    <source>
        <dbReference type="ARBA" id="ARBA00023027"/>
    </source>
</evidence>
<feature type="domain" description="Glutamate/phenylalanine/leucine/valine/L-tryptophan dehydrogenase C-terminal" evidence="5">
    <location>
        <begin position="143"/>
        <end position="349"/>
    </location>
</feature>
<organism evidence="6 7">
    <name type="scientific">Sphingosinicella microcystinivorans</name>
    <dbReference type="NCBI Taxonomy" id="335406"/>
    <lineage>
        <taxon>Bacteria</taxon>
        <taxon>Pseudomonadati</taxon>
        <taxon>Pseudomonadota</taxon>
        <taxon>Alphaproteobacteria</taxon>
        <taxon>Sphingomonadales</taxon>
        <taxon>Sphingosinicellaceae</taxon>
        <taxon>Sphingosinicella</taxon>
    </lineage>
</organism>
<comment type="caution">
    <text evidence="6">The sequence shown here is derived from an EMBL/GenBank/DDBJ whole genome shotgun (WGS) entry which is preliminary data.</text>
</comment>
<evidence type="ECO:0000259" key="5">
    <source>
        <dbReference type="SMART" id="SM00839"/>
    </source>
</evidence>
<proteinExistence type="inferred from homology"/>
<dbReference type="InterPro" id="IPR006096">
    <property type="entry name" value="Glu/Leu/Phe/Val/Trp_DH_C"/>
</dbReference>